<reference evidence="3 4" key="1">
    <citation type="submission" date="2020-04" db="EMBL/GenBank/DDBJ databases">
        <authorList>
            <person name="De Canck E."/>
        </authorList>
    </citation>
    <scope>NUCLEOTIDE SEQUENCE [LARGE SCALE GENOMIC DNA]</scope>
    <source>
        <strain evidence="3 4">LMG 26690</strain>
    </source>
</reference>
<protein>
    <recommendedName>
        <fullName evidence="5">Secreted protein</fullName>
    </recommendedName>
</protein>
<sequence length="154" mass="16181">MNTVHKMNAVQVPLKRVSAILCVAGMTWATGAAYAADTSATSQAQHQQDVATCKSGASGQPLETCLREAAAARQERDRQNLSAESPEQLRQNELARCNRLPESQRATCVAKMTSPTNVQGSVQGGGVLRKKEIQVPATPANSATPASTAPAPAR</sequence>
<dbReference type="EMBL" id="CADIJM010000021">
    <property type="protein sequence ID" value="CAB3735051.1"/>
    <property type="molecule type" value="Genomic_DNA"/>
</dbReference>
<name>A0A6S7AMG6_9BURK</name>
<evidence type="ECO:0008006" key="5">
    <source>
        <dbReference type="Google" id="ProtNLM"/>
    </source>
</evidence>
<feature type="chain" id="PRO_5028804651" description="Secreted protein" evidence="2">
    <location>
        <begin position="36"/>
        <end position="154"/>
    </location>
</feature>
<dbReference type="RefSeq" id="WP_254595073.1">
    <property type="nucleotide sequence ID" value="NZ_CADIJM010000021.1"/>
</dbReference>
<gene>
    <name evidence="3" type="ORF">LMG26690_05169</name>
</gene>
<accession>A0A6S7AMG6</accession>
<feature type="signal peptide" evidence="2">
    <location>
        <begin position="1"/>
        <end position="35"/>
    </location>
</feature>
<dbReference type="Proteomes" id="UP000494214">
    <property type="component" value="Unassembled WGS sequence"/>
</dbReference>
<feature type="region of interest" description="Disordered" evidence="1">
    <location>
        <begin position="69"/>
        <end position="93"/>
    </location>
</feature>
<organism evidence="3 4">
    <name type="scientific">Achromobacter animicus</name>
    <dbReference type="NCBI Taxonomy" id="1389935"/>
    <lineage>
        <taxon>Bacteria</taxon>
        <taxon>Pseudomonadati</taxon>
        <taxon>Pseudomonadota</taxon>
        <taxon>Betaproteobacteria</taxon>
        <taxon>Burkholderiales</taxon>
        <taxon>Alcaligenaceae</taxon>
        <taxon>Achromobacter</taxon>
    </lineage>
</organism>
<evidence type="ECO:0000313" key="4">
    <source>
        <dbReference type="Proteomes" id="UP000494214"/>
    </source>
</evidence>
<dbReference type="AlphaFoldDB" id="A0A6S7AMG6"/>
<proteinExistence type="predicted"/>
<feature type="region of interest" description="Disordered" evidence="1">
    <location>
        <begin position="110"/>
        <end position="154"/>
    </location>
</feature>
<feature type="compositionally biased region" description="Low complexity" evidence="1">
    <location>
        <begin position="136"/>
        <end position="154"/>
    </location>
</feature>
<evidence type="ECO:0000313" key="3">
    <source>
        <dbReference type="EMBL" id="CAB3735051.1"/>
    </source>
</evidence>
<feature type="compositionally biased region" description="Polar residues" evidence="1">
    <location>
        <begin position="80"/>
        <end position="91"/>
    </location>
</feature>
<keyword evidence="4" id="KW-1185">Reference proteome</keyword>
<evidence type="ECO:0000256" key="2">
    <source>
        <dbReference type="SAM" id="SignalP"/>
    </source>
</evidence>
<keyword evidence="2" id="KW-0732">Signal</keyword>
<evidence type="ECO:0000256" key="1">
    <source>
        <dbReference type="SAM" id="MobiDB-lite"/>
    </source>
</evidence>